<sequence>MLSISTCWNVGRHSSGKAMVEELKSLGFSRVELNYNVTKEMADEIAEMVEAGEITISSVHNVFPYNEIKEFHTDSLLLGHPDRKSRDEAIEVTFNSVEQAQRFNAEAVVIHAGEVPLSRDYNSLLTQMLAEGHKNTSFYKNLFDEFMREREKNEPKYIELIRQSLEAICEAMGKKGYRTALGLENRMSCHQISLFHDAQMLIDALKEYPVYFWFDIGHGMLLENMGMFSSLEEATKLKDKIIGVHIHDTKGTIDHLCPFVHGNGLEAYMELIRGIPIKVMELAEKRNTAGEVKRSRNILAGRLAKI</sequence>
<comment type="caution">
    <text evidence="2">The sequence shown here is derived from an EMBL/GenBank/DDBJ whole genome shotgun (WGS) entry which is preliminary data.</text>
</comment>
<name>S0FM85_RUMCE</name>
<keyword evidence="2" id="KW-0413">Isomerase</keyword>
<evidence type="ECO:0000259" key="1">
    <source>
        <dbReference type="Pfam" id="PF01261"/>
    </source>
</evidence>
<dbReference type="InterPro" id="IPR013022">
    <property type="entry name" value="Xyl_isomerase-like_TIM-brl"/>
</dbReference>
<dbReference type="Pfam" id="PF01261">
    <property type="entry name" value="AP_endonuc_2"/>
    <property type="match status" value="1"/>
</dbReference>
<dbReference type="PANTHER" id="PTHR12110">
    <property type="entry name" value="HYDROXYPYRUVATE ISOMERASE"/>
    <property type="match status" value="1"/>
</dbReference>
<dbReference type="GO" id="GO:0016853">
    <property type="term" value="F:isomerase activity"/>
    <property type="evidence" value="ECO:0007669"/>
    <property type="project" value="UniProtKB-KW"/>
</dbReference>
<dbReference type="AlphaFoldDB" id="S0FM85"/>
<dbReference type="STRING" id="1195236.CTER_4046"/>
<accession>S0FM85</accession>
<dbReference type="EMBL" id="AORV01000058">
    <property type="protein sequence ID" value="EMS70264.1"/>
    <property type="molecule type" value="Genomic_DNA"/>
</dbReference>
<dbReference type="InterPro" id="IPR036237">
    <property type="entry name" value="Xyl_isomerase-like_sf"/>
</dbReference>
<evidence type="ECO:0000313" key="2">
    <source>
        <dbReference type="EMBL" id="EMS70264.1"/>
    </source>
</evidence>
<evidence type="ECO:0000313" key="3">
    <source>
        <dbReference type="Proteomes" id="UP000014155"/>
    </source>
</evidence>
<keyword evidence="3" id="KW-1185">Reference proteome</keyword>
<dbReference type="PANTHER" id="PTHR12110:SF53">
    <property type="entry name" value="BLR5974 PROTEIN"/>
    <property type="match status" value="1"/>
</dbReference>
<dbReference type="InterPro" id="IPR050312">
    <property type="entry name" value="IolE/XylAMocC-like"/>
</dbReference>
<reference evidence="2 3" key="1">
    <citation type="journal article" date="2013" name="Genome Announc.">
        <title>Draft Genome Sequence of the Cellulolytic, Mesophilic, Anaerobic Bacterium Clostridium termitidis Strain CT1112 (DSM 5398).</title>
        <authorList>
            <person name="Lal S."/>
            <person name="Ramachandran U."/>
            <person name="Zhang X."/>
            <person name="Munir R."/>
            <person name="Sparling R."/>
            <person name="Levin D.B."/>
        </authorList>
    </citation>
    <scope>NUCLEOTIDE SEQUENCE [LARGE SCALE GENOMIC DNA]</scope>
    <source>
        <strain evidence="2 3">CT1112</strain>
    </source>
</reference>
<dbReference type="Proteomes" id="UP000014155">
    <property type="component" value="Unassembled WGS sequence"/>
</dbReference>
<proteinExistence type="predicted"/>
<gene>
    <name evidence="2" type="ORF">CTER_4046</name>
</gene>
<organism evidence="2 3">
    <name type="scientific">Ruminiclostridium cellobioparum subsp. termitidis CT1112</name>
    <dbReference type="NCBI Taxonomy" id="1195236"/>
    <lineage>
        <taxon>Bacteria</taxon>
        <taxon>Bacillati</taxon>
        <taxon>Bacillota</taxon>
        <taxon>Clostridia</taxon>
        <taxon>Eubacteriales</taxon>
        <taxon>Oscillospiraceae</taxon>
        <taxon>Ruminiclostridium</taxon>
    </lineage>
</organism>
<protein>
    <submittedName>
        <fullName evidence="2">Xylose isomerase-like TIM barrel</fullName>
    </submittedName>
</protein>
<dbReference type="PATRIC" id="fig|1195236.3.peg.4260"/>
<feature type="domain" description="Xylose isomerase-like TIM barrel" evidence="1">
    <location>
        <begin position="20"/>
        <end position="276"/>
    </location>
</feature>
<dbReference type="Gene3D" id="3.20.20.150">
    <property type="entry name" value="Divalent-metal-dependent TIM barrel enzymes"/>
    <property type="match status" value="1"/>
</dbReference>
<dbReference type="eggNOG" id="COG1082">
    <property type="taxonomic scope" value="Bacteria"/>
</dbReference>
<dbReference type="SUPFAM" id="SSF51658">
    <property type="entry name" value="Xylose isomerase-like"/>
    <property type="match status" value="1"/>
</dbReference>